<protein>
    <submittedName>
        <fullName evidence="2">Uncharacterized protein</fullName>
    </submittedName>
</protein>
<feature type="compositionally biased region" description="Basic and acidic residues" evidence="1">
    <location>
        <begin position="171"/>
        <end position="181"/>
    </location>
</feature>
<keyword evidence="3" id="KW-1185">Reference proteome</keyword>
<reference evidence="3" key="2">
    <citation type="journal article" date="2016" name="Sci. Rep.">
        <title>Dictyocaulus viviparus genome, variome and transcriptome elucidate lungworm biology and support future intervention.</title>
        <authorList>
            <person name="McNulty S.N."/>
            <person name="Strube C."/>
            <person name="Rosa B.A."/>
            <person name="Martin J.C."/>
            <person name="Tyagi R."/>
            <person name="Choi Y.J."/>
            <person name="Wang Q."/>
            <person name="Hallsworth Pepin K."/>
            <person name="Zhang X."/>
            <person name="Ozersky P."/>
            <person name="Wilson R.K."/>
            <person name="Sternberg P.W."/>
            <person name="Gasser R.B."/>
            <person name="Mitreva M."/>
        </authorList>
    </citation>
    <scope>NUCLEOTIDE SEQUENCE [LARGE SCALE GENOMIC DNA]</scope>
    <source>
        <strain evidence="3">HannoverDv2000</strain>
    </source>
</reference>
<gene>
    <name evidence="2" type="ORF">DICVIV_05984</name>
</gene>
<organism evidence="2 3">
    <name type="scientific">Dictyocaulus viviparus</name>
    <name type="common">Bovine lungworm</name>
    <dbReference type="NCBI Taxonomy" id="29172"/>
    <lineage>
        <taxon>Eukaryota</taxon>
        <taxon>Metazoa</taxon>
        <taxon>Ecdysozoa</taxon>
        <taxon>Nematoda</taxon>
        <taxon>Chromadorea</taxon>
        <taxon>Rhabditida</taxon>
        <taxon>Rhabditina</taxon>
        <taxon>Rhabditomorpha</taxon>
        <taxon>Strongyloidea</taxon>
        <taxon>Metastrongylidae</taxon>
        <taxon>Dictyocaulus</taxon>
    </lineage>
</organism>
<dbReference type="OrthoDB" id="5877315at2759"/>
<feature type="region of interest" description="Disordered" evidence="1">
    <location>
        <begin position="109"/>
        <end position="181"/>
    </location>
</feature>
<dbReference type="Proteomes" id="UP000053766">
    <property type="component" value="Unassembled WGS sequence"/>
</dbReference>
<proteinExistence type="predicted"/>
<name>A0A0D8XVS0_DICVI</name>
<dbReference type="EMBL" id="KN716288">
    <property type="protein sequence ID" value="KJH47917.1"/>
    <property type="molecule type" value="Genomic_DNA"/>
</dbReference>
<dbReference type="AlphaFoldDB" id="A0A0D8XVS0"/>
<feature type="compositionally biased region" description="Polar residues" evidence="1">
    <location>
        <begin position="126"/>
        <end position="136"/>
    </location>
</feature>
<reference evidence="2 3" key="1">
    <citation type="submission" date="2013-11" db="EMBL/GenBank/DDBJ databases">
        <title>Draft genome of the bovine lungworm Dictyocaulus viviparus.</title>
        <authorList>
            <person name="Mitreva M."/>
        </authorList>
    </citation>
    <scope>NUCLEOTIDE SEQUENCE [LARGE SCALE GENOMIC DNA]</scope>
    <source>
        <strain evidence="2 3">HannoverDv2000</strain>
    </source>
</reference>
<evidence type="ECO:0000313" key="2">
    <source>
        <dbReference type="EMBL" id="KJH47917.1"/>
    </source>
</evidence>
<evidence type="ECO:0000313" key="3">
    <source>
        <dbReference type="Proteomes" id="UP000053766"/>
    </source>
</evidence>
<sequence length="263" mass="29144">MYDAHILNECTYKLNGENARLFMNDFLRFGKSCELNRSYNDDIVFFTRRAVYTLEFYGTLSGYACSQPVLYYQCQCPTFCSSYANENDGYDYPYRHRRTRHRVRHHKKKFRFETAEEEDSKERHTSMTAPPRSSTHAWEDEDQWEHKFVTSKPKPSRGSEELPDIDSTEIASEKSRMGIQEKEVQSDRMNTFNGGQQQGHGTSGLGHENGVGGIGVHSGLNIGAPGIGGLGGRGGVFGISSGIGIGVPGVGPIGISSGLGVGR</sequence>
<evidence type="ECO:0000256" key="1">
    <source>
        <dbReference type="SAM" id="MobiDB-lite"/>
    </source>
</evidence>
<accession>A0A0D8XVS0</accession>